<gene>
    <name evidence="1" type="ORF">LTR37_006030</name>
</gene>
<comment type="caution">
    <text evidence="1">The sequence shown here is derived from an EMBL/GenBank/DDBJ whole genome shotgun (WGS) entry which is preliminary data.</text>
</comment>
<name>A0ACC3NH44_9PEZI</name>
<proteinExistence type="predicted"/>
<protein>
    <submittedName>
        <fullName evidence="1">Uncharacterized protein</fullName>
    </submittedName>
</protein>
<organism evidence="1 2">
    <name type="scientific">Vermiconidia calcicola</name>
    <dbReference type="NCBI Taxonomy" id="1690605"/>
    <lineage>
        <taxon>Eukaryota</taxon>
        <taxon>Fungi</taxon>
        <taxon>Dikarya</taxon>
        <taxon>Ascomycota</taxon>
        <taxon>Pezizomycotina</taxon>
        <taxon>Dothideomycetes</taxon>
        <taxon>Dothideomycetidae</taxon>
        <taxon>Mycosphaerellales</taxon>
        <taxon>Extremaceae</taxon>
        <taxon>Vermiconidia</taxon>
    </lineage>
</organism>
<evidence type="ECO:0000313" key="1">
    <source>
        <dbReference type="EMBL" id="KAK3716975.1"/>
    </source>
</evidence>
<dbReference type="Proteomes" id="UP001281147">
    <property type="component" value="Unassembled WGS sequence"/>
</dbReference>
<reference evidence="1" key="1">
    <citation type="submission" date="2023-07" db="EMBL/GenBank/DDBJ databases">
        <title>Black Yeasts Isolated from many extreme environments.</title>
        <authorList>
            <person name="Coleine C."/>
            <person name="Stajich J.E."/>
            <person name="Selbmann L."/>
        </authorList>
    </citation>
    <scope>NUCLEOTIDE SEQUENCE</scope>
    <source>
        <strain evidence="1">CCFEE 5714</strain>
    </source>
</reference>
<sequence length="266" mass="29640">MADSAANGGVVRERKVPRKDTSNAGVPAEYRDWKSREEAGLSVLDVIRIIAGLVLLNSLGSYFVTGDSMLWGWRPWFVRPRVVMRWMQGPVLLTDAQLTLYNGTDPNLPVYLALNGTIYDVTAGRRVYGPGGSYHVFAGKDAARGFITGCFAEDATPDLRGAEWTYVPTDIPRFDEEGGVKVLPEQKKRREVELRKARRKVRDTVEGWQGMFRGEGGKDYFEVGRVVREEGWLDKSPKKGLCERAQKGRPKPKDKAKDAGAAYRGG</sequence>
<evidence type="ECO:0000313" key="2">
    <source>
        <dbReference type="Proteomes" id="UP001281147"/>
    </source>
</evidence>
<keyword evidence="2" id="KW-1185">Reference proteome</keyword>
<dbReference type="EMBL" id="JAUTXU010000039">
    <property type="protein sequence ID" value="KAK3716975.1"/>
    <property type="molecule type" value="Genomic_DNA"/>
</dbReference>
<accession>A0ACC3NH44</accession>